<evidence type="ECO:0000256" key="1">
    <source>
        <dbReference type="ARBA" id="ARBA00004196"/>
    </source>
</evidence>
<evidence type="ECO:0000256" key="2">
    <source>
        <dbReference type="ARBA" id="ARBA00022729"/>
    </source>
</evidence>
<sequence length="343" mass="36917">MKKLIPLALAALCLQPLAQAITPASAVTPELKRIAAPELSTAIMREVVIPNLATLKQEAERLKSSSAQLCKEPNEQQLSAVQKAYLGTLVAWRKIEIAPIGPTNNVNNGRVFEAPAAPLSTLTEQAKTTPDRTMVDGEAFHYGIQLSDGTIGLPAVGAFLFNGSPTETLALLQKDKNCAYLQWQTQVIMQQVITQQYEWFGLSRGIEYDVSYPGQFVVEYLNQIILGVSSFRSAKLSGDSKNWQDAKSQSTAAGIQANIQGLTLLLEGSNGGIGLDDYLISRDQAALWKKVAHQLAQLQSAVTVFETTTSAKNAARIGAAADQLAATLKTEVAPALNIRIGKK</sequence>
<feature type="signal peptide" evidence="3">
    <location>
        <begin position="1"/>
        <end position="20"/>
    </location>
</feature>
<feature type="chain" id="PRO_5047428025" description="Imelysin-like domain-containing protein" evidence="3">
    <location>
        <begin position="21"/>
        <end position="343"/>
    </location>
</feature>
<accession>A0ABX8ZC19</accession>
<feature type="domain" description="Imelysin-like" evidence="4">
    <location>
        <begin position="49"/>
        <end position="324"/>
    </location>
</feature>
<dbReference type="InterPro" id="IPR018976">
    <property type="entry name" value="Imelysin-like"/>
</dbReference>
<name>A0ABX8ZC19_9NEIS</name>
<organism evidence="5 6">
    <name type="scientific">Deefgea tanakiae</name>
    <dbReference type="NCBI Taxonomy" id="2865840"/>
    <lineage>
        <taxon>Bacteria</taxon>
        <taxon>Pseudomonadati</taxon>
        <taxon>Pseudomonadota</taxon>
        <taxon>Betaproteobacteria</taxon>
        <taxon>Neisseriales</taxon>
        <taxon>Chitinibacteraceae</taxon>
        <taxon>Deefgea</taxon>
    </lineage>
</organism>
<dbReference type="Proteomes" id="UP000825679">
    <property type="component" value="Chromosome"/>
</dbReference>
<dbReference type="InterPro" id="IPR038352">
    <property type="entry name" value="Imelysin_sf"/>
</dbReference>
<evidence type="ECO:0000256" key="3">
    <source>
        <dbReference type="SAM" id="SignalP"/>
    </source>
</evidence>
<reference evidence="5 6" key="1">
    <citation type="submission" date="2021-08" db="EMBL/GenBank/DDBJ databases">
        <title>complete genome sequencing of Deefgea sp. D25.</title>
        <authorList>
            <person name="Bae J.-W."/>
            <person name="Gim D.-H."/>
        </authorList>
    </citation>
    <scope>NUCLEOTIDE SEQUENCE [LARGE SCALE GENOMIC DNA]</scope>
    <source>
        <strain evidence="5 6">D25</strain>
    </source>
</reference>
<gene>
    <name evidence="5" type="ORF">K4H28_05565</name>
</gene>
<protein>
    <recommendedName>
        <fullName evidence="4">Imelysin-like domain-containing protein</fullName>
    </recommendedName>
</protein>
<evidence type="ECO:0000259" key="4">
    <source>
        <dbReference type="Pfam" id="PF09375"/>
    </source>
</evidence>
<evidence type="ECO:0000313" key="5">
    <source>
        <dbReference type="EMBL" id="QZA78869.1"/>
    </source>
</evidence>
<dbReference type="EMBL" id="CP081150">
    <property type="protein sequence ID" value="QZA78869.1"/>
    <property type="molecule type" value="Genomic_DNA"/>
</dbReference>
<proteinExistence type="predicted"/>
<comment type="subcellular location">
    <subcellularLocation>
        <location evidence="1">Cell envelope</location>
    </subcellularLocation>
</comment>
<dbReference type="Pfam" id="PF09375">
    <property type="entry name" value="Peptidase_M75"/>
    <property type="match status" value="1"/>
</dbReference>
<dbReference type="Gene3D" id="1.20.1420.20">
    <property type="entry name" value="M75 peptidase, HXXE motif"/>
    <property type="match status" value="1"/>
</dbReference>
<dbReference type="RefSeq" id="WP_221007389.1">
    <property type="nucleotide sequence ID" value="NZ_CP081150.1"/>
</dbReference>
<keyword evidence="2 3" id="KW-0732">Signal</keyword>
<keyword evidence="6" id="KW-1185">Reference proteome</keyword>
<evidence type="ECO:0000313" key="6">
    <source>
        <dbReference type="Proteomes" id="UP000825679"/>
    </source>
</evidence>